<gene>
    <name evidence="3" type="ORF">BIW11_13698</name>
</gene>
<feature type="region of interest" description="Disordered" evidence="1">
    <location>
        <begin position="231"/>
        <end position="274"/>
    </location>
</feature>
<dbReference type="Proteomes" id="UP000192247">
    <property type="component" value="Unassembled WGS sequence"/>
</dbReference>
<dbReference type="SMART" id="SM00588">
    <property type="entry name" value="NEUZ"/>
    <property type="match status" value="2"/>
</dbReference>
<name>A0A1V9X164_9ACAR</name>
<accession>A0A1V9X164</accession>
<feature type="domain" description="NHR" evidence="2">
    <location>
        <begin position="3"/>
        <end position="171"/>
    </location>
</feature>
<dbReference type="EMBL" id="MNPL01029830">
    <property type="protein sequence ID" value="OQR67141.1"/>
    <property type="molecule type" value="Genomic_DNA"/>
</dbReference>
<dbReference type="AlphaFoldDB" id="A0A1V9X164"/>
<feature type="compositionally biased region" description="Polar residues" evidence="1">
    <location>
        <begin position="255"/>
        <end position="266"/>
    </location>
</feature>
<protein>
    <submittedName>
        <fullName evidence="3">Neuralized protein 4-like</fullName>
    </submittedName>
</protein>
<dbReference type="FunFam" id="2.60.120.920:FF:000001">
    <property type="entry name" value="neuralized-like protein 4 isoform X1"/>
    <property type="match status" value="2"/>
</dbReference>
<dbReference type="CDD" id="cd12887">
    <property type="entry name" value="SPRY_NHR_like"/>
    <property type="match status" value="2"/>
</dbReference>
<comment type="caution">
    <text evidence="3">The sequence shown here is derived from an EMBL/GenBank/DDBJ whole genome shotgun (WGS) entry which is preliminary data.</text>
</comment>
<evidence type="ECO:0000259" key="2">
    <source>
        <dbReference type="PROSITE" id="PS51065"/>
    </source>
</evidence>
<dbReference type="InterPro" id="IPR037962">
    <property type="entry name" value="Neuralized"/>
</dbReference>
<proteinExistence type="predicted"/>
<dbReference type="PANTHER" id="PTHR12429">
    <property type="entry name" value="NEURALIZED"/>
    <property type="match status" value="1"/>
</dbReference>
<dbReference type="PROSITE" id="PS51065">
    <property type="entry name" value="NHR"/>
    <property type="match status" value="2"/>
</dbReference>
<organism evidence="3 4">
    <name type="scientific">Tropilaelaps mercedesae</name>
    <dbReference type="NCBI Taxonomy" id="418985"/>
    <lineage>
        <taxon>Eukaryota</taxon>
        <taxon>Metazoa</taxon>
        <taxon>Ecdysozoa</taxon>
        <taxon>Arthropoda</taxon>
        <taxon>Chelicerata</taxon>
        <taxon>Arachnida</taxon>
        <taxon>Acari</taxon>
        <taxon>Parasitiformes</taxon>
        <taxon>Mesostigmata</taxon>
        <taxon>Gamasina</taxon>
        <taxon>Dermanyssoidea</taxon>
        <taxon>Laelapidae</taxon>
        <taxon>Tropilaelaps</taxon>
    </lineage>
</organism>
<evidence type="ECO:0000313" key="3">
    <source>
        <dbReference type="EMBL" id="OQR67141.1"/>
    </source>
</evidence>
<dbReference type="InterPro" id="IPR006573">
    <property type="entry name" value="NHR_dom"/>
</dbReference>
<dbReference type="PANTHER" id="PTHR12429:SF14">
    <property type="entry name" value="NEURALIZED-LIKE PROTEIN 4"/>
    <property type="match status" value="1"/>
</dbReference>
<dbReference type="STRING" id="418985.A0A1V9X164"/>
<evidence type="ECO:0000313" key="4">
    <source>
        <dbReference type="Proteomes" id="UP000192247"/>
    </source>
</evidence>
<evidence type="ECO:0000256" key="1">
    <source>
        <dbReference type="SAM" id="MobiDB-lite"/>
    </source>
</evidence>
<dbReference type="GO" id="GO:0061630">
    <property type="term" value="F:ubiquitin protein ligase activity"/>
    <property type="evidence" value="ECO:0007669"/>
    <property type="project" value="TreeGrafter"/>
</dbReference>
<reference evidence="3 4" key="1">
    <citation type="journal article" date="2017" name="Gigascience">
        <title>Draft genome of the honey bee ectoparasitic mite, Tropilaelaps mercedesae, is shaped by the parasitic life history.</title>
        <authorList>
            <person name="Dong X."/>
            <person name="Armstrong S.D."/>
            <person name="Xia D."/>
            <person name="Makepeace B.L."/>
            <person name="Darby A.C."/>
            <person name="Kadowaki T."/>
        </authorList>
    </citation>
    <scope>NUCLEOTIDE SEQUENCE [LARGE SCALE GENOMIC DNA]</scope>
    <source>
        <strain evidence="3">Wuxi-XJTLU</strain>
    </source>
</reference>
<keyword evidence="4" id="KW-1185">Reference proteome</keyword>
<dbReference type="Pfam" id="PF07177">
    <property type="entry name" value="Neuralized"/>
    <property type="match status" value="2"/>
</dbReference>
<feature type="domain" description="NHR" evidence="2">
    <location>
        <begin position="271"/>
        <end position="438"/>
    </location>
</feature>
<dbReference type="InterPro" id="IPR043136">
    <property type="entry name" value="B30.2/SPRY_sf"/>
</dbReference>
<sequence length="496" mass="53660">MTILLVQEPCGSSISISADRRSATRRNAVQEFNNGIVLTSQALEDNQLVSVTIDALVPTWTGSIQLGVTGTDPRYLESLPCSAAHLKACTWLYTGSCILYNGKQVIGNYGKANLDNLTKGDRVGVVRRSNGNVHFIVNNIDQGVAASFTPSRLFAVLDLYGKCVQISINDVVPIETINMVAVPSPSSLVSPVMSSTSSSNCEQVVPCLFGGGLTAPPVAYQNMATESFASRVTASGKRRPNASTGLSGAARENSRGPNTGCSSSSGDTEDPLRFHERCGSNVRLAPDLMSAERVHPIDRFNNGVILSQRPLRNNELFEIRIDAVVTKWSGSLEVGVTSHNPEQLDFPETMTGMRSGTIMMNGLGILINGMRTKTVYASTDLDHLRVGDTVGVMWRSGGHLHFVINGVDQGVAATDVPEGVYAVVDLYGRSARVSIVPQVQQHTDEDPGVEEQDVTWSNKERLQWFQRPLCFAATDSVAFSTDLRTATFVYIIMIRL</sequence>
<dbReference type="Gene3D" id="2.60.120.920">
    <property type="match status" value="2"/>
</dbReference>
<dbReference type="InParanoid" id="A0A1V9X164"/>
<dbReference type="OrthoDB" id="49113at2759"/>